<dbReference type="GO" id="GO:0003723">
    <property type="term" value="F:RNA binding"/>
    <property type="evidence" value="ECO:0007669"/>
    <property type="project" value="UniProtKB-UniRule"/>
</dbReference>
<keyword evidence="9" id="KW-1185">Reference proteome</keyword>
<reference evidence="10" key="1">
    <citation type="submission" date="2025-08" db="UniProtKB">
        <authorList>
            <consortium name="RefSeq"/>
        </authorList>
    </citation>
    <scope>IDENTIFICATION</scope>
</reference>
<dbReference type="AlphaFoldDB" id="A0A6P6S2G5"/>
<dbReference type="PRINTS" id="PR02008">
    <property type="entry name" value="RCMTFAMILY"/>
</dbReference>
<evidence type="ECO:0000256" key="7">
    <source>
        <dbReference type="SAM" id="MobiDB-lite"/>
    </source>
</evidence>
<dbReference type="InterPro" id="IPR018314">
    <property type="entry name" value="RsmB/NOL1/NOP2-like_CS"/>
</dbReference>
<keyword evidence="2 6" id="KW-0489">Methyltransferase</keyword>
<dbReference type="InterPro" id="IPR049560">
    <property type="entry name" value="MeTrfase_RsmB-F_NOP2_cat"/>
</dbReference>
<evidence type="ECO:0000256" key="4">
    <source>
        <dbReference type="ARBA" id="ARBA00022691"/>
    </source>
</evidence>
<dbReference type="PANTHER" id="PTHR22807">
    <property type="entry name" value="NOP2 YEAST -RELATED NOL1/NOP2/FMU SUN DOMAIN-CONTAINING"/>
    <property type="match status" value="1"/>
</dbReference>
<feature type="active site" description="Nucleophile" evidence="6">
    <location>
        <position position="445"/>
    </location>
</feature>
<dbReference type="OrthoDB" id="427002at2759"/>
<dbReference type="SUPFAM" id="SSF53335">
    <property type="entry name" value="S-adenosyl-L-methionine-dependent methyltransferases"/>
    <property type="match status" value="1"/>
</dbReference>
<dbReference type="InterPro" id="IPR001678">
    <property type="entry name" value="MeTrfase_RsmB-F_NOP2_dom"/>
</dbReference>
<feature type="region of interest" description="Disordered" evidence="7">
    <location>
        <begin position="120"/>
        <end position="166"/>
    </location>
</feature>
<feature type="binding site" evidence="6">
    <location>
        <position position="341"/>
    </location>
    <ligand>
        <name>S-adenosyl-L-methionine</name>
        <dbReference type="ChEBI" id="CHEBI:59789"/>
    </ligand>
</feature>
<dbReference type="Pfam" id="PF01189">
    <property type="entry name" value="Methyltr_RsmB-F"/>
    <property type="match status" value="1"/>
</dbReference>
<dbReference type="SUPFAM" id="SSF88697">
    <property type="entry name" value="PUA domain-like"/>
    <property type="match status" value="1"/>
</dbReference>
<evidence type="ECO:0000256" key="2">
    <source>
        <dbReference type="ARBA" id="ARBA00022603"/>
    </source>
</evidence>
<comment type="caution">
    <text evidence="6">Lacks conserved residue(s) required for the propagation of feature annotation.</text>
</comment>
<sequence length="507" mass="54632">MVGEGRGVGFTVKDLLCPELYDALASSTHDIGTTITVASSPGRTTPAACASSPPSFDSQINHLLVPPRIVTLRVNRLRCPDTAVALAEAEKCLGAKGYVHPAFADILVFPRFQTLSANQPRVTSCTEHGEPSGSFQVGPSSADTPVPSIPHGSTPDTSDSPLSGYHSRTGAFRGPMVVVGPQCGQSVLRGSHVFAPGILAAERGIREGAEVSVWALPRPFRGGDLVACMRPLKFLRGAYIGEKDREAVERWGVFCGRGRLVQPLKEVFMHSKGQAICMQSAFDLSDLPASLVAQQLPSCLVGLVLSPQPGEHVLDMCAAPGHKTAHLASLMRNTGVLVALERSKKRAEDMLSLLARLGAPRVECIHADSTKDMWHCSLGEASQLKSRFDKVLADVPCTGLGLRPRIVFDDVDARSVKAAALYQRQFLSKGTELLRPGGILVYSTCSISWEENEGNVEWALKKLPLDLEPAEPFYAAAERRHEGSKVQRFCVAGDTIGFFIAKFKRRS</sequence>
<evidence type="ECO:0000256" key="6">
    <source>
        <dbReference type="PROSITE-ProRule" id="PRU01023"/>
    </source>
</evidence>
<dbReference type="Proteomes" id="UP000515125">
    <property type="component" value="Unplaced"/>
</dbReference>
<dbReference type="Gene3D" id="3.40.50.150">
    <property type="entry name" value="Vaccinia Virus protein VP39"/>
    <property type="match status" value="1"/>
</dbReference>
<keyword evidence="3 6" id="KW-0808">Transferase</keyword>
<evidence type="ECO:0000256" key="5">
    <source>
        <dbReference type="ARBA" id="ARBA00022884"/>
    </source>
</evidence>
<comment type="similarity">
    <text evidence="1 6">Belongs to the class I-like SAM-binding methyltransferase superfamily. RsmB/NOP family.</text>
</comment>
<gene>
    <name evidence="10" type="primary">LOC34618262</name>
</gene>
<dbReference type="PROSITE" id="PS50890">
    <property type="entry name" value="PUA"/>
    <property type="match status" value="1"/>
</dbReference>
<keyword evidence="5 6" id="KW-0694">RNA-binding</keyword>
<dbReference type="RefSeq" id="XP_026193994.1">
    <property type="nucleotide sequence ID" value="XM_026338209.1"/>
</dbReference>
<evidence type="ECO:0000256" key="1">
    <source>
        <dbReference type="ARBA" id="ARBA00007494"/>
    </source>
</evidence>
<evidence type="ECO:0000313" key="9">
    <source>
        <dbReference type="Proteomes" id="UP000515125"/>
    </source>
</evidence>
<dbReference type="InterPro" id="IPR015947">
    <property type="entry name" value="PUA-like_sf"/>
</dbReference>
<dbReference type="InterPro" id="IPR023267">
    <property type="entry name" value="RCMT"/>
</dbReference>
<evidence type="ECO:0000256" key="3">
    <source>
        <dbReference type="ARBA" id="ARBA00022679"/>
    </source>
</evidence>
<keyword evidence="4 6" id="KW-0949">S-adenosyl-L-methionine</keyword>
<dbReference type="CDD" id="cd02440">
    <property type="entry name" value="AdoMet_MTases"/>
    <property type="match status" value="1"/>
</dbReference>
<accession>A0A6P6S2G5</accession>
<feature type="domain" description="SAM-dependent MTase RsmB/NOP-type" evidence="8">
    <location>
        <begin position="291"/>
        <end position="506"/>
    </location>
</feature>
<dbReference type="GeneID" id="34618262"/>
<proteinExistence type="inferred from homology"/>
<feature type="compositionally biased region" description="Polar residues" evidence="7">
    <location>
        <begin position="133"/>
        <end position="143"/>
    </location>
</feature>
<dbReference type="GO" id="GO:0008173">
    <property type="term" value="F:RNA methyltransferase activity"/>
    <property type="evidence" value="ECO:0007669"/>
    <property type="project" value="InterPro"/>
</dbReference>
<dbReference type="GO" id="GO:0001510">
    <property type="term" value="P:RNA methylation"/>
    <property type="evidence" value="ECO:0007669"/>
    <property type="project" value="InterPro"/>
</dbReference>
<evidence type="ECO:0000313" key="10">
    <source>
        <dbReference type="RefSeq" id="XP_026193994.1"/>
    </source>
</evidence>
<name>A0A6P6S2G5_9EIME</name>
<dbReference type="InterPro" id="IPR029063">
    <property type="entry name" value="SAM-dependent_MTases_sf"/>
</dbReference>
<evidence type="ECO:0000259" key="8">
    <source>
        <dbReference type="PROSITE" id="PS51686"/>
    </source>
</evidence>
<dbReference type="PROSITE" id="PS01153">
    <property type="entry name" value="NOL1_NOP2_SUN"/>
    <property type="match status" value="1"/>
</dbReference>
<feature type="binding site" evidence="6">
    <location>
        <position position="394"/>
    </location>
    <ligand>
        <name>S-adenosyl-L-methionine</name>
        <dbReference type="ChEBI" id="CHEBI:59789"/>
    </ligand>
</feature>
<protein>
    <submittedName>
        <fullName evidence="10">Methyltransferase NSUN6</fullName>
    </submittedName>
</protein>
<dbReference type="PANTHER" id="PTHR22807:SF34">
    <property type="entry name" value="TRNA (CYTOSINE(72)-C(5))-METHYLTRANSFERASE NSUN6"/>
    <property type="match status" value="1"/>
</dbReference>
<organism evidence="9 10">
    <name type="scientific">Cyclospora cayetanensis</name>
    <dbReference type="NCBI Taxonomy" id="88456"/>
    <lineage>
        <taxon>Eukaryota</taxon>
        <taxon>Sar</taxon>
        <taxon>Alveolata</taxon>
        <taxon>Apicomplexa</taxon>
        <taxon>Conoidasida</taxon>
        <taxon>Coccidia</taxon>
        <taxon>Eucoccidiorida</taxon>
        <taxon>Eimeriorina</taxon>
        <taxon>Eimeriidae</taxon>
        <taxon>Cyclospora</taxon>
    </lineage>
</organism>
<feature type="binding site" evidence="6">
    <location>
        <position position="368"/>
    </location>
    <ligand>
        <name>S-adenosyl-L-methionine</name>
        <dbReference type="ChEBI" id="CHEBI:59789"/>
    </ligand>
</feature>
<dbReference type="PROSITE" id="PS51686">
    <property type="entry name" value="SAM_MT_RSMB_NOP"/>
    <property type="match status" value="1"/>
</dbReference>